<gene>
    <name evidence="10" type="ORF">AND_005870</name>
</gene>
<keyword evidence="12" id="KW-1185">Reference proteome</keyword>
<reference evidence="10" key="2">
    <citation type="submission" date="2010-05" db="EMBL/GenBank/DDBJ databases">
        <authorList>
            <person name="Almeida L.G."/>
            <person name="Nicolas M.F."/>
            <person name="Souza R.C."/>
            <person name="Vasconcelos A.T.R."/>
        </authorList>
    </citation>
    <scope>NUCLEOTIDE SEQUENCE</scope>
</reference>
<dbReference type="GO" id="GO:0005789">
    <property type="term" value="C:endoplasmic reticulum membrane"/>
    <property type="evidence" value="ECO:0007669"/>
    <property type="project" value="UniProtKB-SubCell"/>
</dbReference>
<dbReference type="AlphaFoldDB" id="W5JDK6"/>
<dbReference type="STRING" id="43151.W5JDK6"/>
<evidence type="ECO:0000256" key="8">
    <source>
        <dbReference type="SAM" id="MobiDB-lite"/>
    </source>
</evidence>
<dbReference type="HOGENOM" id="CLU_877770_0_0_1"/>
<dbReference type="PANTHER" id="PTHR13505">
    <property type="entry name" value="TRANSMEMBRANE PROTEIN 208"/>
    <property type="match status" value="1"/>
</dbReference>
<protein>
    <recommendedName>
        <fullName evidence="3">Transmembrane protein 208</fullName>
    </recommendedName>
</protein>
<feature type="region of interest" description="Disordered" evidence="8">
    <location>
        <begin position="133"/>
        <end position="159"/>
    </location>
</feature>
<dbReference type="GO" id="GO:0006624">
    <property type="term" value="P:vacuolar protein processing"/>
    <property type="evidence" value="ECO:0007669"/>
    <property type="project" value="TreeGrafter"/>
</dbReference>
<organism evidence="10">
    <name type="scientific">Anopheles darlingi</name>
    <name type="common">Mosquito</name>
    <dbReference type="NCBI Taxonomy" id="43151"/>
    <lineage>
        <taxon>Eukaryota</taxon>
        <taxon>Metazoa</taxon>
        <taxon>Ecdysozoa</taxon>
        <taxon>Arthropoda</taxon>
        <taxon>Hexapoda</taxon>
        <taxon>Insecta</taxon>
        <taxon>Pterygota</taxon>
        <taxon>Neoptera</taxon>
        <taxon>Endopterygota</taxon>
        <taxon>Diptera</taxon>
        <taxon>Nematocera</taxon>
        <taxon>Culicoidea</taxon>
        <taxon>Culicidae</taxon>
        <taxon>Anophelinae</taxon>
        <taxon>Anopheles</taxon>
    </lineage>
</organism>
<evidence type="ECO:0000256" key="3">
    <source>
        <dbReference type="ARBA" id="ARBA00015033"/>
    </source>
</evidence>
<dbReference type="FunCoup" id="W5JDK6">
    <property type="interactions" value="61"/>
</dbReference>
<evidence type="ECO:0000256" key="2">
    <source>
        <dbReference type="ARBA" id="ARBA00009950"/>
    </source>
</evidence>
<keyword evidence="6 9" id="KW-1133">Transmembrane helix</keyword>
<dbReference type="eggNOG" id="KOG3269">
    <property type="taxonomic scope" value="Eukaryota"/>
</dbReference>
<reference evidence="11" key="4">
    <citation type="submission" date="2015-06" db="UniProtKB">
        <authorList>
            <consortium name="EnsemblMetazoa"/>
        </authorList>
    </citation>
    <scope>IDENTIFICATION</scope>
</reference>
<dbReference type="Proteomes" id="UP000000673">
    <property type="component" value="Unassembled WGS sequence"/>
</dbReference>
<comment type="similarity">
    <text evidence="2">Belongs to the TMEM208 family.</text>
</comment>
<accession>W5JDK6</accession>
<dbReference type="EnsemblMetazoa" id="ADAC005870-RA">
    <property type="protein sequence ID" value="ADAC005870-PA"/>
    <property type="gene ID" value="ADAC005870"/>
</dbReference>
<dbReference type="GO" id="GO:0005773">
    <property type="term" value="C:vacuole"/>
    <property type="evidence" value="ECO:0007669"/>
    <property type="project" value="GOC"/>
</dbReference>
<keyword evidence="7 9" id="KW-0472">Membrane</keyword>
<sequence length="317" mass="35903">MLLFLLVESATAGKRRKIIIHVPVKVKQQKHVHTEVKTVHHHHKPTVIKEEKIVKKEIHKPVVIKEEVEHEHFHHHYKHDHPTFEIDGHDSNGLGASIFCKCDLLWHGVEGSSVASQGRHRLYRLIIVDSARDDDKKGQKGGSIMQQQPPKKKATKGSKQIVEENAATVKFYRNMSLIATGIQILGFLVYAELSTLAVIMTVLCLIAHAGSFYFMALISKPTLTEKGDIIETGTDLNIEGGITEHVKDVVILTAGTQVAAILTEYFWLLMLLLPIRAAWLLWQTVGKQFFQKDAAEEGPVNEKKQKKMMRKMNRVRQ</sequence>
<dbReference type="EMBL" id="ADMH02001477">
    <property type="protein sequence ID" value="ETN62437.1"/>
    <property type="molecule type" value="Genomic_DNA"/>
</dbReference>
<keyword evidence="4 9" id="KW-0812">Transmembrane</keyword>
<evidence type="ECO:0000256" key="7">
    <source>
        <dbReference type="ARBA" id="ARBA00023136"/>
    </source>
</evidence>
<feature type="transmembrane region" description="Helical" evidence="9">
    <location>
        <begin position="171"/>
        <end position="190"/>
    </location>
</feature>
<name>W5JDK6_ANODA</name>
<evidence type="ECO:0000313" key="12">
    <source>
        <dbReference type="Proteomes" id="UP000000673"/>
    </source>
</evidence>
<evidence type="ECO:0000256" key="6">
    <source>
        <dbReference type="ARBA" id="ARBA00022989"/>
    </source>
</evidence>
<dbReference type="Pfam" id="PF05620">
    <property type="entry name" value="TMEM208_SND2"/>
    <property type="match status" value="1"/>
</dbReference>
<evidence type="ECO:0000256" key="1">
    <source>
        <dbReference type="ARBA" id="ARBA00004477"/>
    </source>
</evidence>
<evidence type="ECO:0000256" key="9">
    <source>
        <dbReference type="SAM" id="Phobius"/>
    </source>
</evidence>
<dbReference type="InterPro" id="IPR008506">
    <property type="entry name" value="SND2/TMEM208"/>
</dbReference>
<evidence type="ECO:0000313" key="11">
    <source>
        <dbReference type="EnsemblMetazoa" id="ADAC005870-PA"/>
    </source>
</evidence>
<evidence type="ECO:0000313" key="10">
    <source>
        <dbReference type="EMBL" id="ETN62437.1"/>
    </source>
</evidence>
<feature type="transmembrane region" description="Helical" evidence="9">
    <location>
        <begin position="265"/>
        <end position="282"/>
    </location>
</feature>
<dbReference type="PANTHER" id="PTHR13505:SF7">
    <property type="entry name" value="TRANSMEMBRANE PROTEIN 208"/>
    <property type="match status" value="1"/>
</dbReference>
<evidence type="ECO:0000256" key="4">
    <source>
        <dbReference type="ARBA" id="ARBA00022692"/>
    </source>
</evidence>
<keyword evidence="5" id="KW-0256">Endoplasmic reticulum</keyword>
<proteinExistence type="inferred from homology"/>
<feature type="transmembrane region" description="Helical" evidence="9">
    <location>
        <begin position="197"/>
        <end position="218"/>
    </location>
</feature>
<evidence type="ECO:0000256" key="5">
    <source>
        <dbReference type="ARBA" id="ARBA00022824"/>
    </source>
</evidence>
<reference evidence="10" key="3">
    <citation type="journal article" date="2013" name="Nucleic Acids Res.">
        <title>The genome of Anopheles darlingi, the main neotropical malaria vector.</title>
        <authorList>
            <person name="Marinotti O."/>
            <person name="Cerqueira G.C."/>
            <person name="de Almeida L.G."/>
            <person name="Ferro M.I."/>
            <person name="Loreto E.L."/>
            <person name="Zaha A."/>
            <person name="Teixeira S.M."/>
            <person name="Wespiser A.R."/>
            <person name="Almeida E Silva A."/>
            <person name="Schlindwein A.D."/>
            <person name="Pacheco A.C."/>
            <person name="Silva A.L."/>
            <person name="Graveley B.R."/>
            <person name="Walenz B.P."/>
            <person name="Lima Bde A."/>
            <person name="Ribeiro C.A."/>
            <person name="Nunes-Silva C.G."/>
            <person name="de Carvalho C.R."/>
            <person name="Soares C.M."/>
            <person name="de Menezes C.B."/>
            <person name="Matiolli C."/>
            <person name="Caffrey D."/>
            <person name="Araujo D.A."/>
            <person name="de Oliveira D.M."/>
            <person name="Golenbock D."/>
            <person name="Grisard E.C."/>
            <person name="Fantinatti-Garboggini F."/>
            <person name="de Carvalho F.M."/>
            <person name="Barcellos F.G."/>
            <person name="Prosdocimi F."/>
            <person name="May G."/>
            <person name="Azevedo Junior G.M."/>
            <person name="Guimaraes G.M."/>
            <person name="Goldman G.H."/>
            <person name="Padilha I.Q."/>
            <person name="Batista Jda S."/>
            <person name="Ferro J.A."/>
            <person name="Ribeiro J.M."/>
            <person name="Fietto J.L."/>
            <person name="Dabbas K.M."/>
            <person name="Cerdeira L."/>
            <person name="Agnez-Lima L.F."/>
            <person name="Brocchi M."/>
            <person name="de Carvalho M.O."/>
            <person name="Teixeira Mde M."/>
            <person name="Diniz Maia Mde M."/>
            <person name="Goldman M.H."/>
            <person name="Cruz Schneider M.P."/>
            <person name="Felipe M.S."/>
            <person name="Hungria M."/>
            <person name="Nicolas M.F."/>
            <person name="Pereira M."/>
            <person name="Montes M.A."/>
            <person name="Cantao M.E."/>
            <person name="Vincentz M."/>
            <person name="Rafael M.S."/>
            <person name="Silverman N."/>
            <person name="Stoco P.H."/>
            <person name="Souza R.C."/>
            <person name="Vicentini R."/>
            <person name="Gazzinelli R.T."/>
            <person name="Neves Rde O."/>
            <person name="Silva R."/>
            <person name="Astolfi-Filho S."/>
            <person name="Maciel T.E."/>
            <person name="Urmenyi T.P."/>
            <person name="Tadei W.P."/>
            <person name="Camargo E.P."/>
            <person name="de Vasconcelos A.T."/>
        </authorList>
    </citation>
    <scope>NUCLEOTIDE SEQUENCE</scope>
</reference>
<comment type="subcellular location">
    <subcellularLocation>
        <location evidence="1">Endoplasmic reticulum membrane</location>
        <topology evidence="1">Multi-pass membrane protein</topology>
    </subcellularLocation>
</comment>
<dbReference type="VEuPathDB" id="VectorBase:ADAR2_011565"/>
<dbReference type="VEuPathDB" id="VectorBase:ADAC005870"/>
<reference evidence="10 12" key="1">
    <citation type="journal article" date="2010" name="BMC Genomics">
        <title>Combination of measures distinguishes pre-miRNAs from other stem-loops in the genome of the newly sequenced Anopheles darlingi.</title>
        <authorList>
            <person name="Mendes N.D."/>
            <person name="Freitas A.T."/>
            <person name="Vasconcelos A.T."/>
            <person name="Sagot M.F."/>
        </authorList>
    </citation>
    <scope>NUCLEOTIDE SEQUENCE</scope>
</reference>